<gene>
    <name evidence="14 16" type="primary">dsbB</name>
    <name evidence="16" type="ORF">D0907_04970</name>
    <name evidence="17" type="ORF">SAMN04487854_103225</name>
</gene>
<evidence type="ECO:0000256" key="1">
    <source>
        <dbReference type="ARBA" id="ARBA00004429"/>
    </source>
</evidence>
<dbReference type="GO" id="GO:0009055">
    <property type="term" value="F:electron transfer activity"/>
    <property type="evidence" value="ECO:0007669"/>
    <property type="project" value="UniProtKB-UniRule"/>
</dbReference>
<feature type="disulfide bond" description="Redox-active" evidence="14">
    <location>
        <begin position="40"/>
        <end position="43"/>
    </location>
</feature>
<dbReference type="AlphaFoldDB" id="A0AAD0RXZ6"/>
<feature type="transmembrane region" description="Helical" evidence="15">
    <location>
        <begin position="44"/>
        <end position="62"/>
    </location>
</feature>
<reference evidence="17 18" key="1">
    <citation type="submission" date="2016-10" db="EMBL/GenBank/DDBJ databases">
        <authorList>
            <person name="Varghese N."/>
            <person name="Submissions S."/>
        </authorList>
    </citation>
    <scope>NUCLEOTIDE SEQUENCE [LARGE SCALE GENOMIC DNA]</scope>
    <source>
        <strain evidence="17 18">CGMCC 1.8499</strain>
    </source>
</reference>
<dbReference type="KEGG" id="pdj:D0907_04970"/>
<dbReference type="HAMAP" id="MF_00286">
    <property type="entry name" value="DsbB"/>
    <property type="match status" value="1"/>
</dbReference>
<dbReference type="InterPro" id="IPR003752">
    <property type="entry name" value="DiS_bond_form_DsbB/BdbC"/>
</dbReference>
<feature type="transmembrane region" description="Helical" evidence="15">
    <location>
        <begin position="145"/>
        <end position="168"/>
    </location>
</feature>
<dbReference type="InterPro" id="IPR050183">
    <property type="entry name" value="DsbB"/>
</dbReference>
<evidence type="ECO:0000313" key="17">
    <source>
        <dbReference type="EMBL" id="SFT48150.1"/>
    </source>
</evidence>
<dbReference type="PANTHER" id="PTHR36570">
    <property type="entry name" value="DISULFIDE BOND FORMATION PROTEIN B"/>
    <property type="match status" value="1"/>
</dbReference>
<name>A0AAD0RXZ6_9GAMM</name>
<evidence type="ECO:0000256" key="13">
    <source>
        <dbReference type="ARBA" id="ARBA00023284"/>
    </source>
</evidence>
<feature type="disulfide bond" description="Redox-active" evidence="14">
    <location>
        <begin position="105"/>
        <end position="131"/>
    </location>
</feature>
<evidence type="ECO:0000256" key="3">
    <source>
        <dbReference type="ARBA" id="ARBA00022448"/>
    </source>
</evidence>
<dbReference type="PANTHER" id="PTHR36570:SF2">
    <property type="entry name" value="DISULFIDE BOND FORMATION PROTEIN B"/>
    <property type="match status" value="1"/>
</dbReference>
<dbReference type="Proteomes" id="UP000183805">
    <property type="component" value="Unassembled WGS sequence"/>
</dbReference>
<comment type="caution">
    <text evidence="14">Lacks conserved residue(s) required for the propagation of feature annotation.</text>
</comment>
<keyword evidence="13 14" id="KW-0676">Redox-active center</keyword>
<keyword evidence="8 14" id="KW-1133">Transmembrane helix</keyword>
<feature type="topological domain" description="Cytoplasmic" evidence="14">
    <location>
        <begin position="165"/>
        <end position="172"/>
    </location>
</feature>
<dbReference type="Gene3D" id="1.20.1550.10">
    <property type="entry name" value="DsbB-like"/>
    <property type="match status" value="1"/>
</dbReference>
<comment type="similarity">
    <text evidence="2 14">Belongs to the DsbB family.</text>
</comment>
<comment type="function">
    <text evidence="14">Required for disulfide bond formation in some periplasmic proteins. Acts by oxidizing the DsbA protein.</text>
</comment>
<evidence type="ECO:0000256" key="2">
    <source>
        <dbReference type="ARBA" id="ARBA00008823"/>
    </source>
</evidence>
<comment type="subcellular location">
    <subcellularLocation>
        <location evidence="1">Cell inner membrane</location>
        <topology evidence="1">Multi-pass membrane protein</topology>
    </subcellularLocation>
    <subcellularLocation>
        <location evidence="14">Cell membrane</location>
        <topology evidence="14">Multi-pass membrane protein</topology>
    </subcellularLocation>
</comment>
<keyword evidence="12 14" id="KW-0143">Chaperone</keyword>
<evidence type="ECO:0000256" key="11">
    <source>
        <dbReference type="ARBA" id="ARBA00023157"/>
    </source>
</evidence>
<reference evidence="16 19" key="2">
    <citation type="submission" date="2018-08" db="EMBL/GenBank/DDBJ databases">
        <title>Draft genome sequence of Pseudoalteromonas donghaensis HJ51.</title>
        <authorList>
            <person name="Oh J."/>
            <person name="Roh D."/>
        </authorList>
    </citation>
    <scope>NUCLEOTIDE SEQUENCE [LARGE SCALE GENOMIC DNA]</scope>
    <source>
        <strain evidence="16 19">HJ51</strain>
    </source>
</reference>
<keyword evidence="7 14" id="KW-0249">Electron transport</keyword>
<evidence type="ECO:0000313" key="16">
    <source>
        <dbReference type="EMBL" id="AXV64680.1"/>
    </source>
</evidence>
<accession>A0AAD0RXZ6</accession>
<keyword evidence="4 14" id="KW-1003">Cell membrane</keyword>
<evidence type="ECO:0000256" key="8">
    <source>
        <dbReference type="ARBA" id="ARBA00022989"/>
    </source>
</evidence>
<keyword evidence="5" id="KW-0997">Cell inner membrane</keyword>
<feature type="topological domain" description="Cytoplasmic" evidence="14">
    <location>
        <begin position="1"/>
        <end position="13"/>
    </location>
</feature>
<proteinExistence type="inferred from homology"/>
<protein>
    <recommendedName>
        <fullName evidence="14">Disulfide bond formation protein B</fullName>
    </recommendedName>
    <alternativeName>
        <fullName evidence="14">Disulfide oxidoreductase</fullName>
    </alternativeName>
</protein>
<evidence type="ECO:0000256" key="10">
    <source>
        <dbReference type="ARBA" id="ARBA00023136"/>
    </source>
</evidence>
<dbReference type="Proteomes" id="UP000264605">
    <property type="component" value="Chromosome"/>
</dbReference>
<evidence type="ECO:0000256" key="15">
    <source>
        <dbReference type="SAM" id="Phobius"/>
    </source>
</evidence>
<keyword evidence="10 14" id="KW-0472">Membrane</keyword>
<keyword evidence="3 14" id="KW-0813">Transport</keyword>
<evidence type="ECO:0000313" key="19">
    <source>
        <dbReference type="Proteomes" id="UP000264605"/>
    </source>
</evidence>
<organism evidence="16 19">
    <name type="scientific">Pseudoalteromonas lipolytica</name>
    <dbReference type="NCBI Taxonomy" id="570156"/>
    <lineage>
        <taxon>Bacteria</taxon>
        <taxon>Pseudomonadati</taxon>
        <taxon>Pseudomonadota</taxon>
        <taxon>Gammaproteobacteria</taxon>
        <taxon>Alteromonadales</taxon>
        <taxon>Pseudoalteromonadaceae</taxon>
        <taxon>Pseudoalteromonas</taxon>
    </lineage>
</organism>
<dbReference type="EMBL" id="CP032090">
    <property type="protein sequence ID" value="AXV64680.1"/>
    <property type="molecule type" value="Genomic_DNA"/>
</dbReference>
<keyword evidence="11 14" id="KW-1015">Disulfide bond</keyword>
<feature type="transmembrane region" description="Helical" evidence="15">
    <location>
        <begin position="12"/>
        <end position="32"/>
    </location>
</feature>
<dbReference type="Pfam" id="PF02600">
    <property type="entry name" value="DsbB"/>
    <property type="match status" value="1"/>
</dbReference>
<sequence length="172" mass="19243">MSWLAELANKRTPWVLLALTALAFEITALFFQYNMGLEPCIMCIYQRTAMLGLLAAGIIGAINPHAVTYRLIAFATWGVSAIWGYFIAKEHIAMQNNTDPFAFSCAFEPNFPSFMPLHEWIPHFFAATGDCGNIDWQFASMSMPAWMEVIFAAYSIVFVGVLASRLLVKKSL</sequence>
<dbReference type="RefSeq" id="WP_074988668.1">
    <property type="nucleotide sequence ID" value="NZ_CP032090.1"/>
</dbReference>
<dbReference type="InterPro" id="IPR022920">
    <property type="entry name" value="Disulphide_bond_form_DsbB"/>
</dbReference>
<keyword evidence="9 14" id="KW-0560">Oxidoreductase</keyword>
<evidence type="ECO:0000256" key="7">
    <source>
        <dbReference type="ARBA" id="ARBA00022982"/>
    </source>
</evidence>
<evidence type="ECO:0000256" key="4">
    <source>
        <dbReference type="ARBA" id="ARBA00022475"/>
    </source>
</evidence>
<dbReference type="GeneID" id="99504804"/>
<dbReference type="SUPFAM" id="SSF158442">
    <property type="entry name" value="DsbB-like"/>
    <property type="match status" value="1"/>
</dbReference>
<evidence type="ECO:0000256" key="12">
    <source>
        <dbReference type="ARBA" id="ARBA00023186"/>
    </source>
</evidence>
<dbReference type="GO" id="GO:0015035">
    <property type="term" value="F:protein-disulfide reductase activity"/>
    <property type="evidence" value="ECO:0007669"/>
    <property type="project" value="UniProtKB-UniRule"/>
</dbReference>
<evidence type="ECO:0000256" key="9">
    <source>
        <dbReference type="ARBA" id="ARBA00023002"/>
    </source>
</evidence>
<keyword evidence="6 14" id="KW-0812">Transmembrane</keyword>
<feature type="topological domain" description="Periplasmic" evidence="14">
    <location>
        <begin position="31"/>
        <end position="48"/>
    </location>
</feature>
<dbReference type="GO" id="GO:0006457">
    <property type="term" value="P:protein folding"/>
    <property type="evidence" value="ECO:0007669"/>
    <property type="project" value="InterPro"/>
</dbReference>
<evidence type="ECO:0000256" key="6">
    <source>
        <dbReference type="ARBA" id="ARBA00022692"/>
    </source>
</evidence>
<evidence type="ECO:0000256" key="14">
    <source>
        <dbReference type="HAMAP-Rule" id="MF_00286"/>
    </source>
</evidence>
<keyword evidence="18" id="KW-1185">Reference proteome</keyword>
<dbReference type="EMBL" id="FPAZ01000003">
    <property type="protein sequence ID" value="SFT48150.1"/>
    <property type="molecule type" value="Genomic_DNA"/>
</dbReference>
<evidence type="ECO:0000313" key="18">
    <source>
        <dbReference type="Proteomes" id="UP000183805"/>
    </source>
</evidence>
<evidence type="ECO:0000256" key="5">
    <source>
        <dbReference type="ARBA" id="ARBA00022519"/>
    </source>
</evidence>
<dbReference type="NCBIfam" id="NF002485">
    <property type="entry name" value="PRK01749.1"/>
    <property type="match status" value="1"/>
</dbReference>
<dbReference type="GO" id="GO:0005886">
    <property type="term" value="C:plasma membrane"/>
    <property type="evidence" value="ECO:0007669"/>
    <property type="project" value="UniProtKB-SubCell"/>
</dbReference>
<dbReference type="InterPro" id="IPR023380">
    <property type="entry name" value="DsbB-like_sf"/>
</dbReference>